<dbReference type="Pfam" id="PF13518">
    <property type="entry name" value="HTH_28"/>
    <property type="match status" value="1"/>
</dbReference>
<evidence type="ECO:0000313" key="6">
    <source>
        <dbReference type="EMBL" id="UYN57531.1"/>
    </source>
</evidence>
<dbReference type="OrthoDB" id="9797531at2"/>
<evidence type="ECO:0000313" key="5">
    <source>
        <dbReference type="EMBL" id="UYN56638.1"/>
    </source>
</evidence>
<dbReference type="InterPro" id="IPR052057">
    <property type="entry name" value="IS150/IS1296_orfA-like"/>
</dbReference>
<dbReference type="EMBL" id="CP107523">
    <property type="protein sequence ID" value="UYN56638.1"/>
    <property type="molecule type" value="Genomic_DNA"/>
</dbReference>
<evidence type="ECO:0000256" key="1">
    <source>
        <dbReference type="ARBA" id="ARBA00038232"/>
    </source>
</evidence>
<dbReference type="InterPro" id="IPR002514">
    <property type="entry name" value="Transposase_8"/>
</dbReference>
<evidence type="ECO:0000313" key="7">
    <source>
        <dbReference type="EMBL" id="UYN57652.1"/>
    </source>
</evidence>
<dbReference type="GO" id="GO:0043565">
    <property type="term" value="F:sequence-specific DNA binding"/>
    <property type="evidence" value="ECO:0007669"/>
    <property type="project" value="InterPro"/>
</dbReference>
<organism evidence="3 8">
    <name type="scientific">Lacticaseibacillus chiayiensis</name>
    <dbReference type="NCBI Taxonomy" id="2100821"/>
    <lineage>
        <taxon>Bacteria</taxon>
        <taxon>Bacillati</taxon>
        <taxon>Bacillota</taxon>
        <taxon>Bacilli</taxon>
        <taxon>Lactobacillales</taxon>
        <taxon>Lactobacillaceae</taxon>
        <taxon>Lacticaseibacillus</taxon>
    </lineage>
</organism>
<dbReference type="GO" id="GO:0004803">
    <property type="term" value="F:transposase activity"/>
    <property type="evidence" value="ECO:0007669"/>
    <property type="project" value="InterPro"/>
</dbReference>
<dbReference type="EMBL" id="CP107523">
    <property type="protein sequence ID" value="UYN56223.1"/>
    <property type="molecule type" value="Genomic_DNA"/>
</dbReference>
<name>A0A4Q1TI50_9LACO</name>
<evidence type="ECO:0000313" key="9">
    <source>
        <dbReference type="Proteomes" id="UP001164790"/>
    </source>
</evidence>
<reference evidence="4" key="2">
    <citation type="submission" date="2022-10" db="EMBL/GenBank/DDBJ databases">
        <title>Comparative genomic analysis and in-vitro probiotic properties of the potential probiotic L. chiayiensis AACE 3.</title>
        <authorList>
            <person name="Kang X."/>
        </authorList>
    </citation>
    <scope>NUCLEOTIDE SEQUENCE</scope>
    <source>
        <strain evidence="4">AACE 3</strain>
    </source>
</reference>
<dbReference type="InterPro" id="IPR010921">
    <property type="entry name" value="Trp_repressor/repl_initiator"/>
</dbReference>
<dbReference type="Proteomes" id="UP000290475">
    <property type="component" value="Unassembled WGS sequence"/>
</dbReference>
<dbReference type="SUPFAM" id="SSF48295">
    <property type="entry name" value="TrpR-like"/>
    <property type="match status" value="3"/>
</dbReference>
<dbReference type="Pfam" id="PF01527">
    <property type="entry name" value="HTH_Tnp_1"/>
    <property type="match status" value="1"/>
</dbReference>
<keyword evidence="9" id="KW-1185">Reference proteome</keyword>
<dbReference type="Pfam" id="PF13384">
    <property type="entry name" value="HTH_23"/>
    <property type="match status" value="1"/>
</dbReference>
<reference evidence="3 8" key="1">
    <citation type="submission" date="2017-01" db="EMBL/GenBank/DDBJ databases">
        <title>Lactobacillus chiayiensis sp. nov., a lactic acid bacterium isolated from compost.</title>
        <authorList>
            <person name="Huang C.-H."/>
        </authorList>
    </citation>
    <scope>NUCLEOTIDE SEQUENCE [LARGE SCALE GENOMIC DNA]</scope>
    <source>
        <strain evidence="3">Chh01</strain>
        <strain evidence="8">chh01</strain>
    </source>
</reference>
<dbReference type="InterPro" id="IPR036388">
    <property type="entry name" value="WH-like_DNA-bd_sf"/>
</dbReference>
<accession>A0A4Q1TI50</accession>
<evidence type="ECO:0000259" key="2">
    <source>
        <dbReference type="Pfam" id="PF13518"/>
    </source>
</evidence>
<feature type="domain" description="Insertion element IS150 protein InsJ-like helix-turn-helix" evidence="2">
    <location>
        <begin position="130"/>
        <end position="181"/>
    </location>
</feature>
<dbReference type="RefSeq" id="WP_129302965.1">
    <property type="nucleotide sequence ID" value="NZ_CP074378.1"/>
</dbReference>
<proteinExistence type="inferred from homology"/>
<evidence type="ECO:0000313" key="4">
    <source>
        <dbReference type="EMBL" id="UYN56223.1"/>
    </source>
</evidence>
<gene>
    <name evidence="3" type="ORF">BVJ53_14490</name>
    <name evidence="5" type="ORF">OFW50_00585</name>
    <name evidence="6" type="ORF">OFW50_05555</name>
    <name evidence="7" type="ORF">OFW50_06180</name>
    <name evidence="4" type="ORF">OFW50_12255</name>
</gene>
<dbReference type="PANTHER" id="PTHR33795">
    <property type="entry name" value="INSERTION ELEMENT IS150 PROTEIN INSJ"/>
    <property type="match status" value="1"/>
</dbReference>
<dbReference type="Gene3D" id="1.10.10.10">
    <property type="entry name" value="Winged helix-like DNA-binding domain superfamily/Winged helix DNA-binding domain"/>
    <property type="match status" value="3"/>
</dbReference>
<evidence type="ECO:0000313" key="3">
    <source>
        <dbReference type="EMBL" id="RXT17717.1"/>
    </source>
</evidence>
<dbReference type="EMBL" id="MSSM01000073">
    <property type="protein sequence ID" value="RXT17717.1"/>
    <property type="molecule type" value="Genomic_DNA"/>
</dbReference>
<dbReference type="EMBL" id="CP107523">
    <property type="protein sequence ID" value="UYN57531.1"/>
    <property type="molecule type" value="Genomic_DNA"/>
</dbReference>
<dbReference type="AlphaFoldDB" id="A0A4Q1TI50"/>
<sequence length="241" mass="27700">MGRKGSRYSVEEKLYYIGLVKGGMSPNAIREEYGVHPSHVVQWIERYDAGGVDALAKRREQRRYSEEFMLKVVQAYLTGGTSYPQLARQYDIPNSSVIYQWVKRYTSGKSLTTTRRGTPMKDGRKTTQIERVEIAQWVIANEMNYTGATTHFNVSYGQVYAWVKKFKQGGPDALVDRRGKAKEDNGKLTESELKDLEIKRLKARLAHVSTEVAVLKKLQEFERMDAPQKKSTLPFKRSHKK</sequence>
<dbReference type="EMBL" id="CP107523">
    <property type="protein sequence ID" value="UYN57652.1"/>
    <property type="molecule type" value="Genomic_DNA"/>
</dbReference>
<evidence type="ECO:0000313" key="8">
    <source>
        <dbReference type="Proteomes" id="UP000290475"/>
    </source>
</evidence>
<dbReference type="PANTHER" id="PTHR33795:SF1">
    <property type="entry name" value="INSERTION ELEMENT IS150 PROTEIN INSJ"/>
    <property type="match status" value="1"/>
</dbReference>
<comment type="similarity">
    <text evidence="1">Belongs to the IS150/IS1296 orfA family.</text>
</comment>
<dbReference type="InterPro" id="IPR055247">
    <property type="entry name" value="InsJ-like_HTH"/>
</dbReference>
<dbReference type="Proteomes" id="UP001164790">
    <property type="component" value="Chromosome"/>
</dbReference>
<protein>
    <submittedName>
        <fullName evidence="4">Helix-turn-helix domain-containing protein</fullName>
    </submittedName>
    <submittedName>
        <fullName evidence="3">Transposase</fullName>
    </submittedName>
</protein>
<dbReference type="GO" id="GO:0006313">
    <property type="term" value="P:DNA transposition"/>
    <property type="evidence" value="ECO:0007669"/>
    <property type="project" value="InterPro"/>
</dbReference>